<dbReference type="Pfam" id="PF06541">
    <property type="entry name" value="ABC_trans_CmpB"/>
    <property type="match status" value="1"/>
</dbReference>
<evidence type="ECO:0000256" key="1">
    <source>
        <dbReference type="SAM" id="Phobius"/>
    </source>
</evidence>
<protein>
    <submittedName>
        <fullName evidence="2">Uncharacterized protein</fullName>
    </submittedName>
</protein>
<keyword evidence="1" id="KW-0472">Membrane</keyword>
<dbReference type="OrthoDB" id="9789229at2"/>
<feature type="transmembrane region" description="Helical" evidence="1">
    <location>
        <begin position="69"/>
        <end position="94"/>
    </location>
</feature>
<keyword evidence="1" id="KW-1133">Transmembrane helix</keyword>
<name>A0A415E0J4_9FIRM</name>
<dbReference type="AlphaFoldDB" id="A0A415E0J4"/>
<organism evidence="2 3">
    <name type="scientific">Emergencia timonensis</name>
    <dbReference type="NCBI Taxonomy" id="1776384"/>
    <lineage>
        <taxon>Bacteria</taxon>
        <taxon>Bacillati</taxon>
        <taxon>Bacillota</taxon>
        <taxon>Clostridia</taxon>
        <taxon>Peptostreptococcales</taxon>
        <taxon>Anaerovoracaceae</taxon>
        <taxon>Emergencia</taxon>
    </lineage>
</organism>
<evidence type="ECO:0000313" key="2">
    <source>
        <dbReference type="EMBL" id="RHJ87121.1"/>
    </source>
</evidence>
<dbReference type="STRING" id="1776384.GCA_900086585_00571"/>
<comment type="caution">
    <text evidence="2">The sequence shown here is derived from an EMBL/GenBank/DDBJ whole genome shotgun (WGS) entry which is preliminary data.</text>
</comment>
<feature type="transmembrane region" description="Helical" evidence="1">
    <location>
        <begin position="46"/>
        <end position="63"/>
    </location>
</feature>
<dbReference type="RefSeq" id="WP_118335639.1">
    <property type="nucleotide sequence ID" value="NZ_AP025567.1"/>
</dbReference>
<dbReference type="Proteomes" id="UP000284841">
    <property type="component" value="Unassembled WGS sequence"/>
</dbReference>
<dbReference type="InterPro" id="IPR010540">
    <property type="entry name" value="CmpB_TMEM229"/>
</dbReference>
<gene>
    <name evidence="2" type="ORF">DW099_10460</name>
</gene>
<evidence type="ECO:0000313" key="3">
    <source>
        <dbReference type="Proteomes" id="UP000284841"/>
    </source>
</evidence>
<proteinExistence type="predicted"/>
<feature type="transmembrane region" description="Helical" evidence="1">
    <location>
        <begin position="106"/>
        <end position="128"/>
    </location>
</feature>
<feature type="transmembrane region" description="Helical" evidence="1">
    <location>
        <begin position="134"/>
        <end position="155"/>
    </location>
</feature>
<keyword evidence="1" id="KW-0812">Transmembrane</keyword>
<feature type="transmembrane region" description="Helical" evidence="1">
    <location>
        <begin position="12"/>
        <end position="34"/>
    </location>
</feature>
<keyword evidence="3" id="KW-1185">Reference proteome</keyword>
<reference evidence="2 3" key="1">
    <citation type="submission" date="2018-08" db="EMBL/GenBank/DDBJ databases">
        <title>A genome reference for cultivated species of the human gut microbiota.</title>
        <authorList>
            <person name="Zou Y."/>
            <person name="Xue W."/>
            <person name="Luo G."/>
        </authorList>
    </citation>
    <scope>NUCLEOTIDE SEQUENCE [LARGE SCALE GENOMIC DNA]</scope>
    <source>
        <strain evidence="2 3">AM07-24</strain>
    </source>
</reference>
<dbReference type="EMBL" id="QRMS01000003">
    <property type="protein sequence ID" value="RHJ87121.1"/>
    <property type="molecule type" value="Genomic_DNA"/>
</dbReference>
<accession>A0A415E0J4</accession>
<sequence length="167" mass="18507">MGYQFYELLLLFSIYSIIGWMIGVCGSALTKGIYVNHGICKGPYCPSYGLGALVILFAMSYLTQYNVPLTAFLAGLLIGTILEIVVMGCVNGLCGGKLLAFRWYHPLLMGAGSVILVCHLNTVLTAIIRSISPWIHFAFLILFWLYFASQFIEGISKMMLFKKRGTI</sequence>